<evidence type="ECO:0000313" key="7">
    <source>
        <dbReference type="EMBL" id="OOR88621.1"/>
    </source>
</evidence>
<dbReference type="AlphaFoldDB" id="A0A1T0A097"/>
<dbReference type="Pfam" id="PF09520">
    <property type="entry name" value="RE_TdeIII"/>
    <property type="match status" value="2"/>
</dbReference>
<dbReference type="NCBIfam" id="NF045832">
    <property type="entry name" value="restrict_HpyAIV"/>
    <property type="match status" value="1"/>
</dbReference>
<dbReference type="STRING" id="34060.B0181_07855"/>
<dbReference type="EMBL" id="MUXU01000048">
    <property type="protein sequence ID" value="OOR88621.1"/>
    <property type="molecule type" value="Genomic_DNA"/>
</dbReference>
<evidence type="ECO:0000256" key="2">
    <source>
        <dbReference type="ARBA" id="ARBA00022747"/>
    </source>
</evidence>
<keyword evidence="3 7" id="KW-0255">Endonuclease</keyword>
<evidence type="ECO:0000313" key="10">
    <source>
        <dbReference type="Proteomes" id="UP000255279"/>
    </source>
</evidence>
<evidence type="ECO:0000313" key="8">
    <source>
        <dbReference type="EMBL" id="STZ13696.1"/>
    </source>
</evidence>
<name>A0A1T0A097_9GAMM</name>
<dbReference type="InterPro" id="IPR054784">
    <property type="entry name" value="HpyAIV-type_restriction_enz"/>
</dbReference>
<protein>
    <recommendedName>
        <fullName evidence="6">type II site-specific deoxyribonuclease</fullName>
        <ecNumber evidence="6">3.1.21.4</ecNumber>
    </recommendedName>
</protein>
<evidence type="ECO:0000256" key="5">
    <source>
        <dbReference type="ARBA" id="ARBA00093760"/>
    </source>
</evidence>
<keyword evidence="1" id="KW-0540">Nuclease</keyword>
<dbReference type="REBASE" id="404890">
    <property type="entry name" value="Mca10293IP"/>
</dbReference>
<keyword evidence="4" id="KW-0378">Hydrolase</keyword>
<keyword evidence="9" id="KW-1185">Reference proteome</keyword>
<keyword evidence="2" id="KW-0680">Restriction system</keyword>
<evidence type="ECO:0000256" key="1">
    <source>
        <dbReference type="ARBA" id="ARBA00022722"/>
    </source>
</evidence>
<reference evidence="8 10" key="2">
    <citation type="submission" date="2018-06" db="EMBL/GenBank/DDBJ databases">
        <authorList>
            <consortium name="Pathogen Informatics"/>
            <person name="Doyle S."/>
        </authorList>
    </citation>
    <scope>NUCLEOTIDE SEQUENCE [LARGE SCALE GENOMIC DNA]</scope>
    <source>
        <strain evidence="8 10">NCTC10293</strain>
    </source>
</reference>
<accession>A0A1T0A097</accession>
<dbReference type="EC" id="3.1.21.4" evidence="6"/>
<dbReference type="InterPro" id="IPR019045">
    <property type="entry name" value="Restrct_endonuc_II_HinfI"/>
</dbReference>
<dbReference type="Proteomes" id="UP000255279">
    <property type="component" value="Unassembled WGS sequence"/>
</dbReference>
<dbReference type="Proteomes" id="UP000190435">
    <property type="component" value="Unassembled WGS sequence"/>
</dbReference>
<evidence type="ECO:0000256" key="4">
    <source>
        <dbReference type="ARBA" id="ARBA00022801"/>
    </source>
</evidence>
<dbReference type="EMBL" id="UGQE01000002">
    <property type="protein sequence ID" value="STZ13696.1"/>
    <property type="molecule type" value="Genomic_DNA"/>
</dbReference>
<evidence type="ECO:0000313" key="9">
    <source>
        <dbReference type="Proteomes" id="UP000190435"/>
    </source>
</evidence>
<dbReference type="GO" id="GO:0004519">
    <property type="term" value="F:endonuclease activity"/>
    <property type="evidence" value="ECO:0007669"/>
    <property type="project" value="UniProtKB-KW"/>
</dbReference>
<dbReference type="RefSeq" id="WP_078276956.1">
    <property type="nucleotide sequence ID" value="NZ_MUXU01000048.1"/>
</dbReference>
<reference evidence="7 9" key="1">
    <citation type="submission" date="2017-02" db="EMBL/GenBank/DDBJ databases">
        <title>Draft genome sequence of Moraxella caviae CCUG 355 type strain.</title>
        <authorList>
            <person name="Engstrom-Jakobsson H."/>
            <person name="Salva-Serra F."/>
            <person name="Thorell K."/>
            <person name="Gonzales-Siles L."/>
            <person name="Karlsson R."/>
            <person name="Boulund F."/>
            <person name="Engstrand L."/>
            <person name="Moore E."/>
        </authorList>
    </citation>
    <scope>NUCLEOTIDE SEQUENCE [LARGE SCALE GENOMIC DNA]</scope>
    <source>
        <strain evidence="7 9">CCUG 355</strain>
    </source>
</reference>
<sequence length="268" mass="31866">MIKPYEEFSNILRKRVGNFGDDFIYNLLINIINNPTRYTGVFRLTNAKTKIIQNVTQSQEIKFGDFMEEIITQYIEHMGYTNLLKNIGNDEDGFPLSADQVFQRDDVIYLIEQKIRDDHDSTKKRGQFLNFKKKVNCLKEKYPGKQIIAVMWFVDESLVKNRRYYQEQMLNDMPKDVVAEIKYGSALFIEVFNRPEVWEEIYAYLLRNKIERSQDVLQIPDFDTSNEIYAALCKLKANEPRLYKKLMSDDNRYRELRSELFPTGKNLR</sequence>
<gene>
    <name evidence="7" type="ORF">B0181_07855</name>
    <name evidence="8" type="ORF">NCTC10293_01274</name>
</gene>
<organism evidence="7 9">
    <name type="scientific">Moraxella caviae</name>
    <dbReference type="NCBI Taxonomy" id="34060"/>
    <lineage>
        <taxon>Bacteria</taxon>
        <taxon>Pseudomonadati</taxon>
        <taxon>Pseudomonadota</taxon>
        <taxon>Gammaproteobacteria</taxon>
        <taxon>Moraxellales</taxon>
        <taxon>Moraxellaceae</taxon>
        <taxon>Moraxella</taxon>
    </lineage>
</organism>
<evidence type="ECO:0000256" key="3">
    <source>
        <dbReference type="ARBA" id="ARBA00022759"/>
    </source>
</evidence>
<comment type="catalytic activity">
    <reaction evidence="5">
        <text>Endonucleolytic cleavage of DNA to give specific double-stranded fragments with terminal 5'-phosphates.</text>
        <dbReference type="EC" id="3.1.21.4"/>
    </reaction>
</comment>
<proteinExistence type="predicted"/>
<evidence type="ECO:0000256" key="6">
    <source>
        <dbReference type="ARBA" id="ARBA00093790"/>
    </source>
</evidence>
<dbReference type="OrthoDB" id="397760at2"/>